<comment type="caution">
    <text evidence="3">The sequence shown here is derived from an EMBL/GenBank/DDBJ whole genome shotgun (WGS) entry which is preliminary data.</text>
</comment>
<organism evidence="3 4">
    <name type="scientific">Ladona fulva</name>
    <name type="common">Scarce chaser dragonfly</name>
    <name type="synonym">Libellula fulva</name>
    <dbReference type="NCBI Taxonomy" id="123851"/>
    <lineage>
        <taxon>Eukaryota</taxon>
        <taxon>Metazoa</taxon>
        <taxon>Ecdysozoa</taxon>
        <taxon>Arthropoda</taxon>
        <taxon>Hexapoda</taxon>
        <taxon>Insecta</taxon>
        <taxon>Pterygota</taxon>
        <taxon>Palaeoptera</taxon>
        <taxon>Odonata</taxon>
        <taxon>Epiprocta</taxon>
        <taxon>Anisoptera</taxon>
        <taxon>Libelluloidea</taxon>
        <taxon>Libellulidae</taxon>
        <taxon>Ladona</taxon>
    </lineage>
</organism>
<feature type="compositionally biased region" description="Polar residues" evidence="1">
    <location>
        <begin position="229"/>
        <end position="242"/>
    </location>
</feature>
<dbReference type="OrthoDB" id="6610549at2759"/>
<keyword evidence="2" id="KW-0812">Transmembrane</keyword>
<feature type="region of interest" description="Disordered" evidence="1">
    <location>
        <begin position="141"/>
        <end position="253"/>
    </location>
</feature>
<reference evidence="3" key="1">
    <citation type="submission" date="2013-04" db="EMBL/GenBank/DDBJ databases">
        <authorList>
            <person name="Qu J."/>
            <person name="Murali S.C."/>
            <person name="Bandaranaike D."/>
            <person name="Bellair M."/>
            <person name="Blankenburg K."/>
            <person name="Chao H."/>
            <person name="Dinh H."/>
            <person name="Doddapaneni H."/>
            <person name="Downs B."/>
            <person name="Dugan-Rocha S."/>
            <person name="Elkadiri S."/>
            <person name="Gnanaolivu R.D."/>
            <person name="Hernandez B."/>
            <person name="Javaid M."/>
            <person name="Jayaseelan J.C."/>
            <person name="Lee S."/>
            <person name="Li M."/>
            <person name="Ming W."/>
            <person name="Munidasa M."/>
            <person name="Muniz J."/>
            <person name="Nguyen L."/>
            <person name="Ongeri F."/>
            <person name="Osuji N."/>
            <person name="Pu L.-L."/>
            <person name="Puazo M."/>
            <person name="Qu C."/>
            <person name="Quiroz J."/>
            <person name="Raj R."/>
            <person name="Weissenberger G."/>
            <person name="Xin Y."/>
            <person name="Zou X."/>
            <person name="Han Y."/>
            <person name="Richards S."/>
            <person name="Worley K."/>
            <person name="Muzny D."/>
            <person name="Gibbs R."/>
        </authorList>
    </citation>
    <scope>NUCLEOTIDE SEQUENCE</scope>
    <source>
        <strain evidence="3">Sampled in the wild</strain>
    </source>
</reference>
<name>A0A8K0KDB6_LADFU</name>
<feature type="transmembrane region" description="Helical" evidence="2">
    <location>
        <begin position="88"/>
        <end position="110"/>
    </location>
</feature>
<reference evidence="3" key="2">
    <citation type="submission" date="2017-10" db="EMBL/GenBank/DDBJ databases">
        <title>Ladona fulva Genome sequencing and assembly.</title>
        <authorList>
            <person name="Murali S."/>
            <person name="Richards S."/>
            <person name="Bandaranaike D."/>
            <person name="Bellair M."/>
            <person name="Blankenburg K."/>
            <person name="Chao H."/>
            <person name="Dinh H."/>
            <person name="Doddapaneni H."/>
            <person name="Dugan-Rocha S."/>
            <person name="Elkadiri S."/>
            <person name="Gnanaolivu R."/>
            <person name="Hernandez B."/>
            <person name="Skinner E."/>
            <person name="Javaid M."/>
            <person name="Lee S."/>
            <person name="Li M."/>
            <person name="Ming W."/>
            <person name="Munidasa M."/>
            <person name="Muniz J."/>
            <person name="Nguyen L."/>
            <person name="Hughes D."/>
            <person name="Osuji N."/>
            <person name="Pu L.-L."/>
            <person name="Puazo M."/>
            <person name="Qu C."/>
            <person name="Quiroz J."/>
            <person name="Raj R."/>
            <person name="Weissenberger G."/>
            <person name="Xin Y."/>
            <person name="Zou X."/>
            <person name="Han Y."/>
            <person name="Worley K."/>
            <person name="Muzny D."/>
            <person name="Gibbs R."/>
        </authorList>
    </citation>
    <scope>NUCLEOTIDE SEQUENCE</scope>
    <source>
        <strain evidence="3">Sampled in the wild</strain>
    </source>
</reference>
<accession>A0A8K0KDB6</accession>
<dbReference type="EMBL" id="KZ308563">
    <property type="protein sequence ID" value="KAG8231615.1"/>
    <property type="molecule type" value="Genomic_DNA"/>
</dbReference>
<keyword evidence="4" id="KW-1185">Reference proteome</keyword>
<evidence type="ECO:0000256" key="2">
    <source>
        <dbReference type="SAM" id="Phobius"/>
    </source>
</evidence>
<keyword evidence="2" id="KW-0472">Membrane</keyword>
<gene>
    <name evidence="3" type="ORF">J437_LFUL010293</name>
</gene>
<dbReference type="Proteomes" id="UP000792457">
    <property type="component" value="Unassembled WGS sequence"/>
</dbReference>
<evidence type="ECO:0000313" key="3">
    <source>
        <dbReference type="EMBL" id="KAG8231615.1"/>
    </source>
</evidence>
<dbReference type="AlphaFoldDB" id="A0A8K0KDB6"/>
<sequence>MLYRGFMCRKNIFDRTPASKRLLYKPEATVNESCSFHEQCESENVQTECRDGRCACRFDKLPVFNADGTVDCIAIKEERPSLQTVDPAMIGVLVGLALMFVILCVVLRLFSKARWRENRTIFNTPNPRLMNVSLLKDSKLLHGAGERRTSRGSIRAPSRQPSMASLRPQSPAGASLPGKAGRRNPLAKTRLPLRTHWAGGGSRRGSKGSNASGTSPKSPSSPNASSPPGTTKSNAGAASGSGNVVVEVRDPNV</sequence>
<protein>
    <recommendedName>
        <fullName evidence="5">EB domain-containing protein</fullName>
    </recommendedName>
</protein>
<proteinExistence type="predicted"/>
<evidence type="ECO:0000256" key="1">
    <source>
        <dbReference type="SAM" id="MobiDB-lite"/>
    </source>
</evidence>
<keyword evidence="2" id="KW-1133">Transmembrane helix</keyword>
<evidence type="ECO:0000313" key="4">
    <source>
        <dbReference type="Proteomes" id="UP000792457"/>
    </source>
</evidence>
<feature type="compositionally biased region" description="Low complexity" evidence="1">
    <location>
        <begin position="207"/>
        <end position="228"/>
    </location>
</feature>
<evidence type="ECO:0008006" key="5">
    <source>
        <dbReference type="Google" id="ProtNLM"/>
    </source>
</evidence>